<dbReference type="InterPro" id="IPR014729">
    <property type="entry name" value="Rossmann-like_a/b/a_fold"/>
</dbReference>
<gene>
    <name evidence="3" type="ORF">UM93_10620</name>
</gene>
<dbReference type="Pfam" id="PF00582">
    <property type="entry name" value="Usp"/>
    <property type="match status" value="2"/>
</dbReference>
<dbReference type="EMBL" id="CP011005">
    <property type="protein sequence ID" value="AJT41854.1"/>
    <property type="molecule type" value="Genomic_DNA"/>
</dbReference>
<feature type="domain" description="UspA" evidence="2">
    <location>
        <begin position="156"/>
        <end position="281"/>
    </location>
</feature>
<name>A0A0D4BZW1_9MICC</name>
<evidence type="ECO:0000259" key="2">
    <source>
        <dbReference type="Pfam" id="PF00582"/>
    </source>
</evidence>
<dbReference type="STRING" id="1618207.UM93_10620"/>
<dbReference type="Proteomes" id="UP000061839">
    <property type="component" value="Chromosome"/>
</dbReference>
<dbReference type="PATRIC" id="fig|1618207.4.peg.2153"/>
<dbReference type="OrthoDB" id="5242641at2"/>
<dbReference type="InterPro" id="IPR006016">
    <property type="entry name" value="UspA"/>
</dbReference>
<dbReference type="SUPFAM" id="SSF52402">
    <property type="entry name" value="Adenine nucleotide alpha hydrolases-like"/>
    <property type="match status" value="2"/>
</dbReference>
<accession>A0A0D4BZW1</accession>
<evidence type="ECO:0000313" key="3">
    <source>
        <dbReference type="EMBL" id="AJT41854.1"/>
    </source>
</evidence>
<evidence type="ECO:0000313" key="4">
    <source>
        <dbReference type="Proteomes" id="UP000061839"/>
    </source>
</evidence>
<protein>
    <submittedName>
        <fullName evidence="3">Universal stress protein UspA</fullName>
    </submittedName>
</protein>
<dbReference type="KEGG" id="ari:UM93_10620"/>
<reference evidence="3 4" key="1">
    <citation type="journal article" date="2015" name="Genome Announc.">
        <title>Complete Genome Sequencing of Protease-Producing Novel Arthrobacter sp. Strain IHBB 11108 Using PacBio Single-Molecule Real-Time Sequencing Technology.</title>
        <authorList>
            <person name="Kiran S."/>
            <person name="Swarnkar M.K."/>
            <person name="Pal M."/>
            <person name="Thakur R."/>
            <person name="Tewari R."/>
            <person name="Singh A.K."/>
            <person name="Gulati A."/>
        </authorList>
    </citation>
    <scope>NUCLEOTIDE SEQUENCE [LARGE SCALE GENOMIC DNA]</scope>
    <source>
        <strain evidence="3 4">IHBB 11108</strain>
    </source>
</reference>
<comment type="similarity">
    <text evidence="1">Belongs to the universal stress protein A family.</text>
</comment>
<sequence length="291" mass="30939">MRYVVGYTPNERGADAIALAAAIARTQGAKLDVVYVFNEDSPYQAITPGGELLSPAEQAVLIARGKALRQVPEDVETEFHVREAESFASGLIEAAVEYEAGLIVIGAASNGLFKRFTVGSIANGLLHASPVPVALAPRGYQRQEPLTRLTLMVGTRQGAQAAIDVAIESAARRGVPLRLVSLLELDELKQGEFELDNPLSPARQHVNTVLALAASKLKEGQATATLAHGRSIEAAIDSIGWDDGEVVIVGSSRLAQKNLLFLGSTANKVLRSLPVPMVVVPRDYERVSGTV</sequence>
<organism evidence="3 4">
    <name type="scientific">Psychromicrobium lacuslunae</name>
    <dbReference type="NCBI Taxonomy" id="1618207"/>
    <lineage>
        <taxon>Bacteria</taxon>
        <taxon>Bacillati</taxon>
        <taxon>Actinomycetota</taxon>
        <taxon>Actinomycetes</taxon>
        <taxon>Micrococcales</taxon>
        <taxon>Micrococcaceae</taxon>
        <taxon>Psychromicrobium</taxon>
    </lineage>
</organism>
<dbReference type="CDD" id="cd00293">
    <property type="entry name" value="USP-like"/>
    <property type="match status" value="2"/>
</dbReference>
<dbReference type="RefSeq" id="WP_045075490.1">
    <property type="nucleotide sequence ID" value="NZ_CP011005.1"/>
</dbReference>
<evidence type="ECO:0000256" key="1">
    <source>
        <dbReference type="ARBA" id="ARBA00008791"/>
    </source>
</evidence>
<proteinExistence type="inferred from homology"/>
<keyword evidence="4" id="KW-1185">Reference proteome</keyword>
<feature type="domain" description="UspA" evidence="2">
    <location>
        <begin position="4"/>
        <end position="136"/>
    </location>
</feature>
<dbReference type="HOGENOM" id="CLU_049301_4_1_11"/>
<dbReference type="PANTHER" id="PTHR46268:SF27">
    <property type="entry name" value="UNIVERSAL STRESS PROTEIN RV2623"/>
    <property type="match status" value="1"/>
</dbReference>
<dbReference type="Gene3D" id="3.40.50.620">
    <property type="entry name" value="HUPs"/>
    <property type="match status" value="2"/>
</dbReference>
<dbReference type="PANTHER" id="PTHR46268">
    <property type="entry name" value="STRESS RESPONSE PROTEIN NHAX"/>
    <property type="match status" value="1"/>
</dbReference>
<dbReference type="AlphaFoldDB" id="A0A0D4BZW1"/>